<dbReference type="VEuPathDB" id="FungiDB:ASPWEDRAFT_167820"/>
<name>A0A1L9S3T8_ASPWE</name>
<keyword evidence="1" id="KW-0677">Repeat</keyword>
<dbReference type="RefSeq" id="XP_040695498.1">
    <property type="nucleotide sequence ID" value="XM_040830203.1"/>
</dbReference>
<dbReference type="Proteomes" id="UP000184383">
    <property type="component" value="Unassembled WGS sequence"/>
</dbReference>
<evidence type="ECO:0000256" key="2">
    <source>
        <dbReference type="ARBA" id="ARBA00023043"/>
    </source>
</evidence>
<feature type="repeat" description="ANK" evidence="3">
    <location>
        <begin position="216"/>
        <end position="248"/>
    </location>
</feature>
<evidence type="ECO:0000256" key="3">
    <source>
        <dbReference type="PROSITE-ProRule" id="PRU00023"/>
    </source>
</evidence>
<sequence length="295" mass="33068">MPFQRLANYSNLDDPELKSLRESCRQGDLPRVQQLLPHCQSGSFSLGLRDAATNNQIEIMQYLLNNNVIIDRYVVEEARSPAAFKLLFDHGLDIHETDLLRNVPLISFVVQHNDEALLRWFLDQGADPNFGPDPDTAKSSKLGIHDSGAVLETAIMFSTHAIVDILLEHGAILENSLAFHAAVYREDGGVIDMKEHLLQRGADINKFGRHILPSHFGATALHVAGSIGYREVVQWLLDHGADPTITDTHGMGPHLLAELYLQDEVREILLDAWLKKKRFENMDEFDRHLAGADQG</sequence>
<protein>
    <submittedName>
        <fullName evidence="4">Uncharacterized protein</fullName>
    </submittedName>
</protein>
<dbReference type="Pfam" id="PF00023">
    <property type="entry name" value="Ank"/>
    <property type="match status" value="1"/>
</dbReference>
<dbReference type="PANTHER" id="PTHR24189:SF50">
    <property type="entry name" value="ANKYRIN REPEAT AND SOCS BOX PROTEIN 2"/>
    <property type="match status" value="1"/>
</dbReference>
<proteinExistence type="predicted"/>
<organism evidence="4 5">
    <name type="scientific">Aspergillus wentii DTO 134E9</name>
    <dbReference type="NCBI Taxonomy" id="1073089"/>
    <lineage>
        <taxon>Eukaryota</taxon>
        <taxon>Fungi</taxon>
        <taxon>Dikarya</taxon>
        <taxon>Ascomycota</taxon>
        <taxon>Pezizomycotina</taxon>
        <taxon>Eurotiomycetes</taxon>
        <taxon>Eurotiomycetidae</taxon>
        <taxon>Eurotiales</taxon>
        <taxon>Aspergillaceae</taxon>
        <taxon>Aspergillus</taxon>
        <taxon>Aspergillus subgen. Cremei</taxon>
    </lineage>
</organism>
<dbReference type="PANTHER" id="PTHR24189">
    <property type="entry name" value="MYOTROPHIN"/>
    <property type="match status" value="1"/>
</dbReference>
<dbReference type="InterPro" id="IPR036770">
    <property type="entry name" value="Ankyrin_rpt-contain_sf"/>
</dbReference>
<evidence type="ECO:0000313" key="5">
    <source>
        <dbReference type="Proteomes" id="UP000184383"/>
    </source>
</evidence>
<keyword evidence="5" id="KW-1185">Reference proteome</keyword>
<dbReference type="SUPFAM" id="SSF48403">
    <property type="entry name" value="Ankyrin repeat"/>
    <property type="match status" value="1"/>
</dbReference>
<dbReference type="GeneID" id="63746051"/>
<dbReference type="STRING" id="1073089.A0A1L9S3T8"/>
<dbReference type="EMBL" id="KV878209">
    <property type="protein sequence ID" value="OJJ41822.1"/>
    <property type="molecule type" value="Genomic_DNA"/>
</dbReference>
<keyword evidence="2 3" id="KW-0040">ANK repeat</keyword>
<dbReference type="InterPro" id="IPR002110">
    <property type="entry name" value="Ankyrin_rpt"/>
</dbReference>
<accession>A0A1L9S3T8</accession>
<dbReference type="PROSITE" id="PS50088">
    <property type="entry name" value="ANK_REPEAT"/>
    <property type="match status" value="1"/>
</dbReference>
<gene>
    <name evidence="4" type="ORF">ASPWEDRAFT_167820</name>
</gene>
<dbReference type="OrthoDB" id="194358at2759"/>
<dbReference type="InterPro" id="IPR050745">
    <property type="entry name" value="Multifunctional_regulatory"/>
</dbReference>
<reference evidence="5" key="1">
    <citation type="journal article" date="2017" name="Genome Biol.">
        <title>Comparative genomics reveals high biological diversity and specific adaptations in the industrially and medically important fungal genus Aspergillus.</title>
        <authorList>
            <person name="de Vries R.P."/>
            <person name="Riley R."/>
            <person name="Wiebenga A."/>
            <person name="Aguilar-Osorio G."/>
            <person name="Amillis S."/>
            <person name="Uchima C.A."/>
            <person name="Anderluh G."/>
            <person name="Asadollahi M."/>
            <person name="Askin M."/>
            <person name="Barry K."/>
            <person name="Battaglia E."/>
            <person name="Bayram O."/>
            <person name="Benocci T."/>
            <person name="Braus-Stromeyer S.A."/>
            <person name="Caldana C."/>
            <person name="Canovas D."/>
            <person name="Cerqueira G.C."/>
            <person name="Chen F."/>
            <person name="Chen W."/>
            <person name="Choi C."/>
            <person name="Clum A."/>
            <person name="Dos Santos R.A."/>
            <person name="Damasio A.R."/>
            <person name="Diallinas G."/>
            <person name="Emri T."/>
            <person name="Fekete E."/>
            <person name="Flipphi M."/>
            <person name="Freyberg S."/>
            <person name="Gallo A."/>
            <person name="Gournas C."/>
            <person name="Habgood R."/>
            <person name="Hainaut M."/>
            <person name="Harispe M.L."/>
            <person name="Henrissat B."/>
            <person name="Hilden K.S."/>
            <person name="Hope R."/>
            <person name="Hossain A."/>
            <person name="Karabika E."/>
            <person name="Karaffa L."/>
            <person name="Karanyi Z."/>
            <person name="Krasevec N."/>
            <person name="Kuo A."/>
            <person name="Kusch H."/>
            <person name="LaButti K."/>
            <person name="Lagendijk E.L."/>
            <person name="Lapidus A."/>
            <person name="Levasseur A."/>
            <person name="Lindquist E."/>
            <person name="Lipzen A."/>
            <person name="Logrieco A.F."/>
            <person name="MacCabe A."/>
            <person name="Maekelae M.R."/>
            <person name="Malavazi I."/>
            <person name="Melin P."/>
            <person name="Meyer V."/>
            <person name="Mielnichuk N."/>
            <person name="Miskei M."/>
            <person name="Molnar A.P."/>
            <person name="Mule G."/>
            <person name="Ngan C.Y."/>
            <person name="Orejas M."/>
            <person name="Orosz E."/>
            <person name="Ouedraogo J.P."/>
            <person name="Overkamp K.M."/>
            <person name="Park H.-S."/>
            <person name="Perrone G."/>
            <person name="Piumi F."/>
            <person name="Punt P.J."/>
            <person name="Ram A.F."/>
            <person name="Ramon A."/>
            <person name="Rauscher S."/>
            <person name="Record E."/>
            <person name="Riano-Pachon D.M."/>
            <person name="Robert V."/>
            <person name="Roehrig J."/>
            <person name="Ruller R."/>
            <person name="Salamov A."/>
            <person name="Salih N.S."/>
            <person name="Samson R.A."/>
            <person name="Sandor E."/>
            <person name="Sanguinetti M."/>
            <person name="Schuetze T."/>
            <person name="Sepcic K."/>
            <person name="Shelest E."/>
            <person name="Sherlock G."/>
            <person name="Sophianopoulou V."/>
            <person name="Squina F.M."/>
            <person name="Sun H."/>
            <person name="Susca A."/>
            <person name="Todd R.B."/>
            <person name="Tsang A."/>
            <person name="Unkles S.E."/>
            <person name="van de Wiele N."/>
            <person name="van Rossen-Uffink D."/>
            <person name="Oliveira J.V."/>
            <person name="Vesth T.C."/>
            <person name="Visser J."/>
            <person name="Yu J.-H."/>
            <person name="Zhou M."/>
            <person name="Andersen M.R."/>
            <person name="Archer D.B."/>
            <person name="Baker S.E."/>
            <person name="Benoit I."/>
            <person name="Brakhage A.A."/>
            <person name="Braus G.H."/>
            <person name="Fischer R."/>
            <person name="Frisvad J.C."/>
            <person name="Goldman G.H."/>
            <person name="Houbraken J."/>
            <person name="Oakley B."/>
            <person name="Pocsi I."/>
            <person name="Scazzocchio C."/>
            <person name="Seiboth B."/>
            <person name="vanKuyk P.A."/>
            <person name="Wortman J."/>
            <person name="Dyer P.S."/>
            <person name="Grigoriev I.V."/>
        </authorList>
    </citation>
    <scope>NUCLEOTIDE SEQUENCE [LARGE SCALE GENOMIC DNA]</scope>
    <source>
        <strain evidence="5">DTO 134E9</strain>
    </source>
</reference>
<dbReference type="Gene3D" id="1.25.40.20">
    <property type="entry name" value="Ankyrin repeat-containing domain"/>
    <property type="match status" value="2"/>
</dbReference>
<evidence type="ECO:0000256" key="1">
    <source>
        <dbReference type="ARBA" id="ARBA00022737"/>
    </source>
</evidence>
<dbReference type="PROSITE" id="PS50297">
    <property type="entry name" value="ANK_REP_REGION"/>
    <property type="match status" value="1"/>
</dbReference>
<dbReference type="AlphaFoldDB" id="A0A1L9S3T8"/>
<evidence type="ECO:0000313" key="4">
    <source>
        <dbReference type="EMBL" id="OJJ41822.1"/>
    </source>
</evidence>
<dbReference type="SMART" id="SM00248">
    <property type="entry name" value="ANK"/>
    <property type="match status" value="4"/>
</dbReference>